<dbReference type="InterPro" id="IPR004017">
    <property type="entry name" value="Cys_rich_dom"/>
</dbReference>
<reference evidence="8 9" key="1">
    <citation type="submission" date="2015-09" db="EMBL/GenBank/DDBJ databases">
        <title>Sorangium comparison.</title>
        <authorList>
            <person name="Zaburannyi N."/>
            <person name="Bunk B."/>
            <person name="Overmann J."/>
            <person name="Mueller R."/>
        </authorList>
    </citation>
    <scope>NUCLEOTIDE SEQUENCE [LARGE SCALE GENOMIC DNA]</scope>
    <source>
        <strain evidence="8 9">So ceGT47</strain>
    </source>
</reference>
<sequence>MKRLELVSQLHLKLLEPHRTSLEKCVYCPKLSRAACPVSNAETNETVTPWGKMSMAYFAARGDVPLDARHADPAWACSACYACRERCDHKNEVATVLTDARAEFFARGLAPEPAQRVSARFEAREEELRGELDALSRAAEPGAVRVLIGCGYVRHAPDVARDALEATEALVGAPARPVRACCGLPLLYAGDRPGFEAAARRLAAEVADGGRFVAVDPGCARAVRVEYARVGVSVEVPELFVDLARASLDRLQRSTSERRVRYHDPCQLGRGLDRYDAPREILARITGRPPEEFIHRREHADCSGGGGLVPATRPASSAAIADGRIAEHRALGGGLLVTHCAQSLRRFRTRGEPAEDLASLVARAVAPR</sequence>
<proteinExistence type="predicted"/>
<keyword evidence="1" id="KW-0004">4Fe-4S</keyword>
<feature type="domain" description="4Fe-4S ferredoxin-type" evidence="7">
    <location>
        <begin position="22"/>
        <end position="90"/>
    </location>
</feature>
<evidence type="ECO:0000259" key="6">
    <source>
        <dbReference type="Pfam" id="PF02754"/>
    </source>
</evidence>
<dbReference type="InterPro" id="IPR051460">
    <property type="entry name" value="HdrC_iron-sulfur_subunit"/>
</dbReference>
<dbReference type="Gene3D" id="1.10.1060.10">
    <property type="entry name" value="Alpha-helical ferredoxin"/>
    <property type="match status" value="1"/>
</dbReference>
<evidence type="ECO:0000313" key="8">
    <source>
        <dbReference type="EMBL" id="AUX26557.1"/>
    </source>
</evidence>
<dbReference type="PANTHER" id="PTHR43255:SF1">
    <property type="entry name" value="IRON-SULFUR-BINDING OXIDOREDUCTASE FADF-RELATED"/>
    <property type="match status" value="1"/>
</dbReference>
<evidence type="ECO:0000313" key="9">
    <source>
        <dbReference type="Proteomes" id="UP000295781"/>
    </source>
</evidence>
<dbReference type="GO" id="GO:0005886">
    <property type="term" value="C:plasma membrane"/>
    <property type="evidence" value="ECO:0007669"/>
    <property type="project" value="TreeGrafter"/>
</dbReference>
<dbReference type="RefSeq" id="WP_242515523.1">
    <property type="nucleotide sequence ID" value="NZ_CP012670.1"/>
</dbReference>
<dbReference type="PANTHER" id="PTHR43255">
    <property type="entry name" value="IRON-SULFUR-BINDING OXIDOREDUCTASE FADF-RELATED-RELATED"/>
    <property type="match status" value="1"/>
</dbReference>
<evidence type="ECO:0000256" key="2">
    <source>
        <dbReference type="ARBA" id="ARBA00022723"/>
    </source>
</evidence>
<keyword evidence="4" id="KW-0408">Iron</keyword>
<keyword evidence="2" id="KW-0479">Metal-binding</keyword>
<feature type="domain" description="Cysteine-rich" evidence="6">
    <location>
        <begin position="260"/>
        <end position="341"/>
    </location>
</feature>
<evidence type="ECO:0000256" key="1">
    <source>
        <dbReference type="ARBA" id="ARBA00022485"/>
    </source>
</evidence>
<dbReference type="EMBL" id="CP012670">
    <property type="protein sequence ID" value="AUX26557.1"/>
    <property type="molecule type" value="Genomic_DNA"/>
</dbReference>
<protein>
    <submittedName>
        <fullName evidence="8">Fe-S oxidoreductase</fullName>
    </submittedName>
</protein>
<evidence type="ECO:0000259" key="7">
    <source>
        <dbReference type="Pfam" id="PF13183"/>
    </source>
</evidence>
<keyword evidence="5" id="KW-0411">Iron-sulfur</keyword>
<accession>A0A4P2QA78</accession>
<dbReference type="GO" id="GO:0016491">
    <property type="term" value="F:oxidoreductase activity"/>
    <property type="evidence" value="ECO:0007669"/>
    <property type="project" value="UniProtKB-KW"/>
</dbReference>
<dbReference type="InterPro" id="IPR017896">
    <property type="entry name" value="4Fe4S_Fe-S-bd"/>
</dbReference>
<dbReference type="GO" id="GO:0046872">
    <property type="term" value="F:metal ion binding"/>
    <property type="evidence" value="ECO:0007669"/>
    <property type="project" value="UniProtKB-KW"/>
</dbReference>
<name>A0A4P2QA78_SORCE</name>
<dbReference type="Proteomes" id="UP000295781">
    <property type="component" value="Chromosome"/>
</dbReference>
<dbReference type="InterPro" id="IPR009051">
    <property type="entry name" value="Helical_ferredxn"/>
</dbReference>
<organism evidence="8 9">
    <name type="scientific">Sorangium cellulosum</name>
    <name type="common">Polyangium cellulosum</name>
    <dbReference type="NCBI Taxonomy" id="56"/>
    <lineage>
        <taxon>Bacteria</taxon>
        <taxon>Pseudomonadati</taxon>
        <taxon>Myxococcota</taxon>
        <taxon>Polyangia</taxon>
        <taxon>Polyangiales</taxon>
        <taxon>Polyangiaceae</taxon>
        <taxon>Sorangium</taxon>
    </lineage>
</organism>
<gene>
    <name evidence="8" type="ORF">SOCEGT47_071270</name>
</gene>
<dbReference type="Pfam" id="PF13183">
    <property type="entry name" value="Fer4_8"/>
    <property type="match status" value="1"/>
</dbReference>
<keyword evidence="3" id="KW-0560">Oxidoreductase</keyword>
<dbReference type="Pfam" id="PF02754">
    <property type="entry name" value="CCG"/>
    <property type="match status" value="2"/>
</dbReference>
<dbReference type="GO" id="GO:0051539">
    <property type="term" value="F:4 iron, 4 sulfur cluster binding"/>
    <property type="evidence" value="ECO:0007669"/>
    <property type="project" value="UniProtKB-KW"/>
</dbReference>
<dbReference type="AlphaFoldDB" id="A0A4P2QA78"/>
<dbReference type="SUPFAM" id="SSF46548">
    <property type="entry name" value="alpha-helical ferredoxin"/>
    <property type="match status" value="1"/>
</dbReference>
<evidence type="ECO:0000256" key="3">
    <source>
        <dbReference type="ARBA" id="ARBA00023002"/>
    </source>
</evidence>
<feature type="domain" description="Cysteine-rich" evidence="6">
    <location>
        <begin position="147"/>
        <end position="221"/>
    </location>
</feature>
<evidence type="ECO:0000256" key="5">
    <source>
        <dbReference type="ARBA" id="ARBA00023014"/>
    </source>
</evidence>
<evidence type="ECO:0000256" key="4">
    <source>
        <dbReference type="ARBA" id="ARBA00023004"/>
    </source>
</evidence>